<gene>
    <name evidence="1" type="ORF">GCM10009765_41680</name>
</gene>
<evidence type="ECO:0000313" key="2">
    <source>
        <dbReference type="Proteomes" id="UP001500618"/>
    </source>
</evidence>
<evidence type="ECO:0000313" key="1">
    <source>
        <dbReference type="EMBL" id="GAA1687864.1"/>
    </source>
</evidence>
<organism evidence="1 2">
    <name type="scientific">Fodinicola feengrottensis</name>
    <dbReference type="NCBI Taxonomy" id="435914"/>
    <lineage>
        <taxon>Bacteria</taxon>
        <taxon>Bacillati</taxon>
        <taxon>Actinomycetota</taxon>
        <taxon>Actinomycetes</taxon>
        <taxon>Mycobacteriales</taxon>
        <taxon>Fodinicola</taxon>
    </lineage>
</organism>
<dbReference type="Proteomes" id="UP001500618">
    <property type="component" value="Unassembled WGS sequence"/>
</dbReference>
<sequence>MDPVSVEQQAALRKWTVEGEVPLVITIHRPAVTLRCGDGPEVRLTPKQVNALCCQLDDAEAYFLEEAPLTIS</sequence>
<name>A0ABN2HH41_9ACTN</name>
<dbReference type="RefSeq" id="WP_163569571.1">
    <property type="nucleotide sequence ID" value="NZ_BAAANY010000015.1"/>
</dbReference>
<accession>A0ABN2HH41</accession>
<protein>
    <submittedName>
        <fullName evidence="1">Uncharacterized protein</fullName>
    </submittedName>
</protein>
<dbReference type="EMBL" id="BAAANY010000015">
    <property type="protein sequence ID" value="GAA1687864.1"/>
    <property type="molecule type" value="Genomic_DNA"/>
</dbReference>
<proteinExistence type="predicted"/>
<reference evidence="1 2" key="1">
    <citation type="journal article" date="2019" name="Int. J. Syst. Evol. Microbiol.">
        <title>The Global Catalogue of Microorganisms (GCM) 10K type strain sequencing project: providing services to taxonomists for standard genome sequencing and annotation.</title>
        <authorList>
            <consortium name="The Broad Institute Genomics Platform"/>
            <consortium name="The Broad Institute Genome Sequencing Center for Infectious Disease"/>
            <person name="Wu L."/>
            <person name="Ma J."/>
        </authorList>
    </citation>
    <scope>NUCLEOTIDE SEQUENCE [LARGE SCALE GENOMIC DNA]</scope>
    <source>
        <strain evidence="1 2">JCM 14718</strain>
    </source>
</reference>
<keyword evidence="2" id="KW-1185">Reference proteome</keyword>
<comment type="caution">
    <text evidence="1">The sequence shown here is derived from an EMBL/GenBank/DDBJ whole genome shotgun (WGS) entry which is preliminary data.</text>
</comment>